<dbReference type="RefSeq" id="WP_021663740.1">
    <property type="nucleotide sequence ID" value="NZ_CP116613.1"/>
</dbReference>
<protein>
    <submittedName>
        <fullName evidence="2">DUF1661 domain-containing protein</fullName>
    </submittedName>
</protein>
<keyword evidence="1" id="KW-0812">Transmembrane</keyword>
<evidence type="ECO:0000313" key="2">
    <source>
        <dbReference type="EMBL" id="WCF99067.1"/>
    </source>
</evidence>
<dbReference type="EMBL" id="CP116613">
    <property type="protein sequence ID" value="WCF99067.1"/>
    <property type="molecule type" value="Genomic_DNA"/>
</dbReference>
<dbReference type="Proteomes" id="UP001179540">
    <property type="component" value="Chromosome"/>
</dbReference>
<evidence type="ECO:0000313" key="3">
    <source>
        <dbReference type="Proteomes" id="UP001179540"/>
    </source>
</evidence>
<feature type="transmembrane region" description="Helical" evidence="1">
    <location>
        <begin position="30"/>
        <end position="50"/>
    </location>
</feature>
<keyword evidence="1" id="KW-0472">Membrane</keyword>
<gene>
    <name evidence="2" type="ORF">NY149_11435</name>
</gene>
<name>A0AAE9XDQ0_PORGN</name>
<reference evidence="2" key="1">
    <citation type="submission" date="2023-01" db="EMBL/GenBank/DDBJ databases">
        <title>Phages are important unrecognized players in the ecology of the oral pathogen Porphyromonas gingivalis.</title>
        <authorList>
            <person name="Matrishin C.B."/>
            <person name="Kauffman K.M."/>
        </authorList>
    </citation>
    <scope>NUCLEOTIDE SEQUENCE</scope>
    <source>
        <strain evidence="2">HG1691old</strain>
    </source>
</reference>
<sequence length="52" mass="6006">MARKIFASRTKTKKFSRHLFSVHVTAEKTFPAGTIISFYSLLYFVLLGLLRL</sequence>
<dbReference type="AlphaFoldDB" id="A0AAE9XDQ0"/>
<proteinExistence type="predicted"/>
<dbReference type="Pfam" id="PF07877">
    <property type="entry name" value="DUF1661"/>
    <property type="match status" value="1"/>
</dbReference>
<dbReference type="InterPro" id="IPR012456">
    <property type="entry name" value="DUF1661"/>
</dbReference>
<accession>A0AAE9XDQ0</accession>
<organism evidence="2 3">
    <name type="scientific">Porphyromonas gingivalis</name>
    <name type="common">Bacteroides gingivalis</name>
    <dbReference type="NCBI Taxonomy" id="837"/>
    <lineage>
        <taxon>Bacteria</taxon>
        <taxon>Pseudomonadati</taxon>
        <taxon>Bacteroidota</taxon>
        <taxon>Bacteroidia</taxon>
        <taxon>Bacteroidales</taxon>
        <taxon>Porphyromonadaceae</taxon>
        <taxon>Porphyromonas</taxon>
    </lineage>
</organism>
<keyword evidence="1" id="KW-1133">Transmembrane helix</keyword>
<evidence type="ECO:0000256" key="1">
    <source>
        <dbReference type="SAM" id="Phobius"/>
    </source>
</evidence>